<sequence length="82" mass="9132">MMRSIPFFAALLTVSSAAVGSPSWLPSIDLLVIFDTAIFLCTAGLVYVSLVFSYLIGLNQLTWIRSFNSLAHLNRRLRNIQV</sequence>
<organism evidence="3 4">
    <name type="scientific">Steinernema glaseri</name>
    <dbReference type="NCBI Taxonomy" id="37863"/>
    <lineage>
        <taxon>Eukaryota</taxon>
        <taxon>Metazoa</taxon>
        <taxon>Ecdysozoa</taxon>
        <taxon>Nematoda</taxon>
        <taxon>Chromadorea</taxon>
        <taxon>Rhabditida</taxon>
        <taxon>Tylenchina</taxon>
        <taxon>Panagrolaimomorpha</taxon>
        <taxon>Strongyloidoidea</taxon>
        <taxon>Steinernematidae</taxon>
        <taxon>Steinernema</taxon>
    </lineage>
</organism>
<keyword evidence="2" id="KW-0732">Signal</keyword>
<feature type="chain" id="PRO_5009313827" evidence="2">
    <location>
        <begin position="18"/>
        <end position="82"/>
    </location>
</feature>
<evidence type="ECO:0000256" key="2">
    <source>
        <dbReference type="SAM" id="SignalP"/>
    </source>
</evidence>
<dbReference type="AlphaFoldDB" id="A0A1I7ZRV4"/>
<keyword evidence="1" id="KW-0812">Transmembrane</keyword>
<evidence type="ECO:0000313" key="4">
    <source>
        <dbReference type="WBParaSite" id="L893_g29300.t1"/>
    </source>
</evidence>
<feature type="transmembrane region" description="Helical" evidence="1">
    <location>
        <begin position="30"/>
        <end position="56"/>
    </location>
</feature>
<feature type="signal peptide" evidence="2">
    <location>
        <begin position="1"/>
        <end position="17"/>
    </location>
</feature>
<proteinExistence type="predicted"/>
<accession>A0A1I7ZRV4</accession>
<evidence type="ECO:0000256" key="1">
    <source>
        <dbReference type="SAM" id="Phobius"/>
    </source>
</evidence>
<dbReference type="WBParaSite" id="L893_g29300.t1">
    <property type="protein sequence ID" value="L893_g29300.t1"/>
    <property type="gene ID" value="L893_g29300"/>
</dbReference>
<evidence type="ECO:0000313" key="3">
    <source>
        <dbReference type="Proteomes" id="UP000095287"/>
    </source>
</evidence>
<reference evidence="4" key="1">
    <citation type="submission" date="2016-11" db="UniProtKB">
        <authorList>
            <consortium name="WormBaseParasite"/>
        </authorList>
    </citation>
    <scope>IDENTIFICATION</scope>
</reference>
<name>A0A1I7ZRV4_9BILA</name>
<keyword evidence="1" id="KW-1133">Transmembrane helix</keyword>
<protein>
    <submittedName>
        <fullName evidence="4">Secreted protein</fullName>
    </submittedName>
</protein>
<keyword evidence="1" id="KW-0472">Membrane</keyword>
<dbReference type="Proteomes" id="UP000095287">
    <property type="component" value="Unplaced"/>
</dbReference>
<keyword evidence="3" id="KW-1185">Reference proteome</keyword>